<evidence type="ECO:0000256" key="1">
    <source>
        <dbReference type="ARBA" id="ARBA00005254"/>
    </source>
</evidence>
<feature type="non-terminal residue" evidence="2">
    <location>
        <position position="1"/>
    </location>
</feature>
<dbReference type="GO" id="GO:0005739">
    <property type="term" value="C:mitochondrion"/>
    <property type="evidence" value="ECO:0007669"/>
    <property type="project" value="TreeGrafter"/>
</dbReference>
<dbReference type="InterPro" id="IPR029045">
    <property type="entry name" value="ClpP/crotonase-like_dom_sf"/>
</dbReference>
<dbReference type="PANTHER" id="PTHR43149">
    <property type="entry name" value="ENOYL-COA HYDRATASE"/>
    <property type="match status" value="1"/>
</dbReference>
<reference evidence="3" key="1">
    <citation type="submission" date="2022-10" db="EMBL/GenBank/DDBJ databases">
        <title>Genome assembly of Pristionchus species.</title>
        <authorList>
            <person name="Yoshida K."/>
            <person name="Sommer R.J."/>
        </authorList>
    </citation>
    <scope>NUCLEOTIDE SEQUENCE [LARGE SCALE GENOMIC DNA]</scope>
    <source>
        <strain evidence="3">RS5460</strain>
    </source>
</reference>
<gene>
    <name evidence="2" type="ORF">PMAYCL1PPCAC_00902</name>
</gene>
<feature type="non-terminal residue" evidence="2">
    <location>
        <position position="81"/>
    </location>
</feature>
<dbReference type="InterPro" id="IPR001753">
    <property type="entry name" value="Enoyl-CoA_hydra/iso"/>
</dbReference>
<comment type="similarity">
    <text evidence="1">Belongs to the enoyl-CoA hydratase/isomerase family.</text>
</comment>
<name>A0AAN5C5F8_9BILA</name>
<dbReference type="Gene3D" id="3.90.226.10">
    <property type="entry name" value="2-enoyl-CoA Hydratase, Chain A, domain 1"/>
    <property type="match status" value="1"/>
</dbReference>
<comment type="caution">
    <text evidence="2">The sequence shown here is derived from an EMBL/GenBank/DDBJ whole genome shotgun (WGS) entry which is preliminary data.</text>
</comment>
<protein>
    <submittedName>
        <fullName evidence="2">Uncharacterized protein</fullName>
    </submittedName>
</protein>
<dbReference type="Proteomes" id="UP001328107">
    <property type="component" value="Unassembled WGS sequence"/>
</dbReference>
<dbReference type="CDD" id="cd06558">
    <property type="entry name" value="crotonase-like"/>
    <property type="match status" value="1"/>
</dbReference>
<dbReference type="GO" id="GO:0051750">
    <property type="term" value="F:delta(3,5)-delta(2,4)-dienoyl-CoA isomerase activity"/>
    <property type="evidence" value="ECO:0007669"/>
    <property type="project" value="TreeGrafter"/>
</dbReference>
<dbReference type="AlphaFoldDB" id="A0AAN5C5F8"/>
<dbReference type="Pfam" id="PF00378">
    <property type="entry name" value="ECH_1"/>
    <property type="match status" value="1"/>
</dbReference>
<sequence>YKHLLVRALGDGVTHVQFNRPKQLNAMHQENWEELGDVFTKLDTDKDCRAIILSGNGRAFTSGIDLTTFGSNLEVEEGMDV</sequence>
<proteinExistence type="inferred from homology"/>
<organism evidence="2 3">
    <name type="scientific">Pristionchus mayeri</name>
    <dbReference type="NCBI Taxonomy" id="1317129"/>
    <lineage>
        <taxon>Eukaryota</taxon>
        <taxon>Metazoa</taxon>
        <taxon>Ecdysozoa</taxon>
        <taxon>Nematoda</taxon>
        <taxon>Chromadorea</taxon>
        <taxon>Rhabditida</taxon>
        <taxon>Rhabditina</taxon>
        <taxon>Diplogasteromorpha</taxon>
        <taxon>Diplogasteroidea</taxon>
        <taxon>Neodiplogasteridae</taxon>
        <taxon>Pristionchus</taxon>
    </lineage>
</organism>
<dbReference type="EMBL" id="BTRK01000001">
    <property type="protein sequence ID" value="GMR30707.1"/>
    <property type="molecule type" value="Genomic_DNA"/>
</dbReference>
<dbReference type="PANTHER" id="PTHR43149:SF1">
    <property type="entry name" value="DELTA(3,5)-DELTA(2,4)-DIENOYL-COA ISOMERASE, MITOCHONDRIAL"/>
    <property type="match status" value="1"/>
</dbReference>
<evidence type="ECO:0000313" key="3">
    <source>
        <dbReference type="Proteomes" id="UP001328107"/>
    </source>
</evidence>
<accession>A0AAN5C5F8</accession>
<dbReference type="SUPFAM" id="SSF52096">
    <property type="entry name" value="ClpP/crotonase"/>
    <property type="match status" value="1"/>
</dbReference>
<evidence type="ECO:0000313" key="2">
    <source>
        <dbReference type="EMBL" id="GMR30707.1"/>
    </source>
</evidence>
<dbReference type="InterPro" id="IPR045002">
    <property type="entry name" value="Ech1-like"/>
</dbReference>
<keyword evidence="3" id="KW-1185">Reference proteome</keyword>